<dbReference type="CDD" id="cd00161">
    <property type="entry name" value="beta-trefoil_Ricin-like"/>
    <property type="match status" value="1"/>
</dbReference>
<dbReference type="Gene3D" id="2.60.40.1180">
    <property type="entry name" value="Golgi alpha-mannosidase II"/>
    <property type="match status" value="1"/>
</dbReference>
<dbReference type="InterPro" id="IPR008928">
    <property type="entry name" value="6-hairpin_glycosidase_sf"/>
</dbReference>
<name>A0ABY7XSW6_MICLT</name>
<dbReference type="Pfam" id="PF21307">
    <property type="entry name" value="Glyco_hydro_95_C"/>
    <property type="match status" value="1"/>
</dbReference>
<dbReference type="SUPFAM" id="SSF49785">
    <property type="entry name" value="Galactose-binding domain-like"/>
    <property type="match status" value="1"/>
</dbReference>
<accession>A0ABY7XSW6</accession>
<dbReference type="SUPFAM" id="SSF50370">
    <property type="entry name" value="Ricin B-like lectins"/>
    <property type="match status" value="1"/>
</dbReference>
<dbReference type="InterPro" id="IPR012341">
    <property type="entry name" value="6hp_glycosidase-like_sf"/>
</dbReference>
<dbReference type="PANTHER" id="PTHR31084">
    <property type="entry name" value="ALPHA-L-FUCOSIDASE 2"/>
    <property type="match status" value="1"/>
</dbReference>
<dbReference type="Pfam" id="PF00754">
    <property type="entry name" value="F5_F8_type_C"/>
    <property type="match status" value="1"/>
</dbReference>
<dbReference type="InterPro" id="IPR000772">
    <property type="entry name" value="Ricin_B_lectin"/>
</dbReference>
<dbReference type="Pfam" id="PF14498">
    <property type="entry name" value="Glyco_hyd_65N_2"/>
    <property type="match status" value="1"/>
</dbReference>
<keyword evidence="3" id="KW-0378">Hydrolase</keyword>
<dbReference type="Gene3D" id="2.80.10.50">
    <property type="match status" value="1"/>
</dbReference>
<evidence type="ECO:0000259" key="2">
    <source>
        <dbReference type="PROSITE" id="PS50022"/>
    </source>
</evidence>
<dbReference type="InterPro" id="IPR054363">
    <property type="entry name" value="GH95_cat"/>
</dbReference>
<dbReference type="InterPro" id="IPR049053">
    <property type="entry name" value="AFCA-like_C"/>
</dbReference>
<dbReference type="RefSeq" id="WP_282215433.1">
    <property type="nucleotide sequence ID" value="NZ_BAAAUN010000001.1"/>
</dbReference>
<dbReference type="SMART" id="SM00458">
    <property type="entry name" value="RICIN"/>
    <property type="match status" value="1"/>
</dbReference>
<keyword evidence="1" id="KW-0732">Signal</keyword>
<feature type="domain" description="F5/8 type C" evidence="2">
    <location>
        <begin position="903"/>
        <end position="1032"/>
    </location>
</feature>
<reference evidence="3 4" key="1">
    <citation type="submission" date="2021-06" db="EMBL/GenBank/DDBJ databases">
        <title>Genome-based taxonomic framework of Microbacterium strains isolated from marine environment, the description of four new species and reclassification of four preexisting species.</title>
        <authorList>
            <person name="Lee S.D."/>
            <person name="Kim S.-M."/>
            <person name="Byeon Y.-S."/>
            <person name="Yang H.L."/>
            <person name="Kim I.S."/>
        </authorList>
    </citation>
    <scope>NUCLEOTIDE SEQUENCE [LARGE SCALE GENOMIC DNA]</scope>
    <source>
        <strain evidence="3 4">KACC 14465</strain>
    </source>
</reference>
<dbReference type="GO" id="GO:0016787">
    <property type="term" value="F:hydrolase activity"/>
    <property type="evidence" value="ECO:0007669"/>
    <property type="project" value="UniProtKB-KW"/>
</dbReference>
<dbReference type="EMBL" id="CP078075">
    <property type="protein sequence ID" value="WDM45266.1"/>
    <property type="molecule type" value="Genomic_DNA"/>
</dbReference>
<organism evidence="3 4">
    <name type="scientific">Microbacterium luteolum</name>
    <name type="common">Aureobacterium luteolum</name>
    <dbReference type="NCBI Taxonomy" id="69367"/>
    <lineage>
        <taxon>Bacteria</taxon>
        <taxon>Bacillati</taxon>
        <taxon>Actinomycetota</taxon>
        <taxon>Actinomycetes</taxon>
        <taxon>Micrococcales</taxon>
        <taxon>Microbacteriaceae</taxon>
        <taxon>Microbacterium</taxon>
    </lineage>
</organism>
<sequence>MILATLVAGTLIGAGMQPAAVASPSAVEHTATQSTAAQKTGNWEQLKYSWTTPANGNDYSGTIVGNGRVGARVAGGVAADTLQLNDSTFWSGEPTDDNNTNRRTALAQTRQLLADADAATTVAQRETLLKQAETAAQGMWGRSSNGSRFLPVGKLLLDVSGTSGYTGYSRVLDLDQATVTTSYSVGSTRYTREVFANHPDNVIVMRISNDKNQPMSVTAKLAAPPEMAGHSSVQASGNEIIMTGTAPHKPGTASVWAAGKGMTFDARLRVQTVGGTVVPSSGNLAITNASEIVLIYSSATSYKDPFTPPNPSQGGNDPAPIVDATMDAAASKTYTQLKDAHLADYRNLFRRLWLDVNGNTGAGIENVKTYQYTRYEMISSSRANTTDRPHNQQGLWNPEWTAVNESSHFLNENLEKYYALIETGNLSESGDPLWKFLKNLAQSGALTADKDWGFDGWTASHFTDIWAPTELANANNEWALWPMGGVWMMSVVYDHYLFTRDTDFLENDAYPMLKGAAEFALDLLVADKNGNLVTSPSTSPEHRYRLSDGTTVAVGRGATGDTVLIRQLFHDVLEATEILGLDSPADQDFVDRVTAANAKLLPITIGAQGEVKEFNNDYAPADPSHRHVSHLLGASLRDVISEQTTPELFEAHKVSLDLRGSGGYHPDKSFMWARLGAGDKSVAAQAVFSNQQWVNQWGPLGASTPELLVQSHTGVIDLLPALPSAWTTGTIDGVKVRGGHEMRLTWANGAVTSASLAAATSGAVTMRSTLFNSQFRITDAAGASTPHTVNNDGTVTLSVVAGGQYSFEITGSVSISAPASIVGGTPTDVTVAVTSAGGTVPAGTLQLSAPQGWVVFPSSRAVGATGVGGSTTAVFQVRAPMNFDGQGTLEAAMTTGNSTAASVGSTVTVTDPGSVPCTEMTVTAFSTQETAAESRPASNLVDCASDPGWTSQWSSNSMPPPHWVVVDLGKERKLLSAGCTARTVVNGRIKDVRVETSLDGANWTQSVEGTFANSTAPQWLGLNGTPARYVRMTGLSSHVGPWISCGEFNAKEQIAAQPVTVELVAQHSDKCMTIAGAGTSNGAQVQQATCADAGNQKFALTDAGGGSFTLVAQHSNSCVDIPGASTTNSVTAVQWGCSTATNQRFTLSDGGDGYQLVAQHSQKCLDVGGSSQAENAAVIQYSCSSSANQRWDLVRD</sequence>
<dbReference type="Pfam" id="PF00652">
    <property type="entry name" value="Ricin_B_lectin"/>
    <property type="match status" value="1"/>
</dbReference>
<dbReference type="InterPro" id="IPR008979">
    <property type="entry name" value="Galactose-bd-like_sf"/>
</dbReference>
<keyword evidence="4" id="KW-1185">Reference proteome</keyword>
<feature type="chain" id="PRO_5045229594" evidence="1">
    <location>
        <begin position="23"/>
        <end position="1196"/>
    </location>
</feature>
<dbReference type="InterPro" id="IPR013780">
    <property type="entry name" value="Glyco_hydro_b"/>
</dbReference>
<dbReference type="InterPro" id="IPR035992">
    <property type="entry name" value="Ricin_B-like_lectins"/>
</dbReference>
<evidence type="ECO:0000313" key="3">
    <source>
        <dbReference type="EMBL" id="WDM45266.1"/>
    </source>
</evidence>
<dbReference type="InterPro" id="IPR000421">
    <property type="entry name" value="FA58C"/>
</dbReference>
<dbReference type="InterPro" id="IPR027414">
    <property type="entry name" value="GH95_N_dom"/>
</dbReference>
<evidence type="ECO:0000313" key="4">
    <source>
        <dbReference type="Proteomes" id="UP001215097"/>
    </source>
</evidence>
<gene>
    <name evidence="3" type="ORF">KV395_19325</name>
</gene>
<dbReference type="SUPFAM" id="SSF48208">
    <property type="entry name" value="Six-hairpin glycosidases"/>
    <property type="match status" value="1"/>
</dbReference>
<dbReference type="PANTHER" id="PTHR31084:SF0">
    <property type="entry name" value="ALPHA-L-FUCOSIDASE 2"/>
    <property type="match status" value="1"/>
</dbReference>
<dbReference type="Proteomes" id="UP001215097">
    <property type="component" value="Chromosome"/>
</dbReference>
<dbReference type="PROSITE" id="PS50231">
    <property type="entry name" value="RICIN_B_LECTIN"/>
    <property type="match status" value="1"/>
</dbReference>
<evidence type="ECO:0000256" key="1">
    <source>
        <dbReference type="SAM" id="SignalP"/>
    </source>
</evidence>
<dbReference type="Gene3D" id="1.50.10.10">
    <property type="match status" value="1"/>
</dbReference>
<protein>
    <submittedName>
        <fullName evidence="3">Glycoside hydrolase N-terminal domain-containing protein</fullName>
    </submittedName>
</protein>
<feature type="signal peptide" evidence="1">
    <location>
        <begin position="1"/>
        <end position="22"/>
    </location>
</feature>
<dbReference type="Pfam" id="PF22124">
    <property type="entry name" value="Glyco_hydro_95_cat"/>
    <property type="match status" value="1"/>
</dbReference>
<dbReference type="PROSITE" id="PS50022">
    <property type="entry name" value="FA58C_3"/>
    <property type="match status" value="1"/>
</dbReference>
<dbReference type="Gene3D" id="2.60.120.260">
    <property type="entry name" value="Galactose-binding domain-like"/>
    <property type="match status" value="1"/>
</dbReference>
<proteinExistence type="predicted"/>